<evidence type="ECO:0000256" key="2">
    <source>
        <dbReference type="ARBA" id="ARBA00023002"/>
    </source>
</evidence>
<dbReference type="Gene3D" id="3.40.50.720">
    <property type="entry name" value="NAD(P)-binding Rossmann-like Domain"/>
    <property type="match status" value="1"/>
</dbReference>
<dbReference type="CDD" id="cd05233">
    <property type="entry name" value="SDR_c"/>
    <property type="match status" value="1"/>
</dbReference>
<dbReference type="AlphaFoldDB" id="A0A6C0DT92"/>
<keyword evidence="2" id="KW-0560">Oxidoreductase</keyword>
<dbReference type="PRINTS" id="PR00081">
    <property type="entry name" value="GDHRDH"/>
</dbReference>
<dbReference type="InterPro" id="IPR036291">
    <property type="entry name" value="NAD(P)-bd_dom_sf"/>
</dbReference>
<dbReference type="PROSITE" id="PS00061">
    <property type="entry name" value="ADH_SHORT"/>
    <property type="match status" value="1"/>
</dbReference>
<comment type="similarity">
    <text evidence="1">Belongs to the short-chain dehydrogenases/reductases (SDR) family.</text>
</comment>
<dbReference type="PANTHER" id="PTHR43639">
    <property type="entry name" value="OXIDOREDUCTASE, SHORT-CHAIN DEHYDROGENASE/REDUCTASE FAMILY (AFU_ORTHOLOGUE AFUA_5G02870)"/>
    <property type="match status" value="1"/>
</dbReference>
<dbReference type="SUPFAM" id="SSF51735">
    <property type="entry name" value="NAD(P)-binding Rossmann-fold domains"/>
    <property type="match status" value="1"/>
</dbReference>
<dbReference type="GO" id="GO:0016491">
    <property type="term" value="F:oxidoreductase activity"/>
    <property type="evidence" value="ECO:0007669"/>
    <property type="project" value="UniProtKB-KW"/>
</dbReference>
<dbReference type="EMBL" id="MN739668">
    <property type="protein sequence ID" value="QHT19590.1"/>
    <property type="molecule type" value="Genomic_DNA"/>
</dbReference>
<dbReference type="InterPro" id="IPR020904">
    <property type="entry name" value="Sc_DH/Rdtase_CS"/>
</dbReference>
<evidence type="ECO:0000313" key="3">
    <source>
        <dbReference type="EMBL" id="QHT19590.1"/>
    </source>
</evidence>
<protein>
    <submittedName>
        <fullName evidence="3">Uncharacterized protein</fullName>
    </submittedName>
</protein>
<reference evidence="3" key="1">
    <citation type="journal article" date="2020" name="Nature">
        <title>Giant virus diversity and host interactions through global metagenomics.</title>
        <authorList>
            <person name="Schulz F."/>
            <person name="Roux S."/>
            <person name="Paez-Espino D."/>
            <person name="Jungbluth S."/>
            <person name="Walsh D.A."/>
            <person name="Denef V.J."/>
            <person name="McMahon K.D."/>
            <person name="Konstantinidis K.T."/>
            <person name="Eloe-Fadrosh E.A."/>
            <person name="Kyrpides N.C."/>
            <person name="Woyke T."/>
        </authorList>
    </citation>
    <scope>NUCLEOTIDE SEQUENCE</scope>
    <source>
        <strain evidence="3">GVMAG-M-3300023174-5</strain>
    </source>
</reference>
<proteinExistence type="inferred from homology"/>
<name>A0A6C0DT92_9ZZZZ</name>
<organism evidence="3">
    <name type="scientific">viral metagenome</name>
    <dbReference type="NCBI Taxonomy" id="1070528"/>
    <lineage>
        <taxon>unclassified sequences</taxon>
        <taxon>metagenomes</taxon>
        <taxon>organismal metagenomes</taxon>
    </lineage>
</organism>
<evidence type="ECO:0000256" key="1">
    <source>
        <dbReference type="ARBA" id="ARBA00006484"/>
    </source>
</evidence>
<sequence>MKAIIFGSQGSIGSYVFSEFYRENIDVIGTTSNVDKVSDKIILVKNDFLENLKTLEEVDIVVWANGDNCNDNINNYNNECFDKIINANVTFILNSLNCLVSNNIIKNGGKIVIVSSIWEEVARDNKLSYSISKAALSGLVKSVSYDLSSKNILINNVLPGVIDNEMSRKTLTEEQMEYIKNYMHFGRLVNLSDVYKTIKFLVIDNTGITGQSIKVDLGFTNIKKYS</sequence>
<dbReference type="InterPro" id="IPR002347">
    <property type="entry name" value="SDR_fam"/>
</dbReference>
<accession>A0A6C0DT92</accession>
<dbReference type="PANTHER" id="PTHR43639:SF1">
    <property type="entry name" value="SHORT-CHAIN DEHYDROGENASE_REDUCTASE FAMILY PROTEIN"/>
    <property type="match status" value="1"/>
</dbReference>
<dbReference type="Pfam" id="PF13561">
    <property type="entry name" value="adh_short_C2"/>
    <property type="match status" value="1"/>
</dbReference>